<name>A0A3M7M759_9PLEO</name>
<gene>
    <name evidence="2" type="ORF">GMOD_00000387</name>
</gene>
<feature type="compositionally biased region" description="Polar residues" evidence="1">
    <location>
        <begin position="129"/>
        <end position="139"/>
    </location>
</feature>
<evidence type="ECO:0000256" key="1">
    <source>
        <dbReference type="SAM" id="MobiDB-lite"/>
    </source>
</evidence>
<sequence length="148" mass="17032">MQCFSEKKQLSRADRLVTLETLRHTQSLHRNWIQSVGHQWRRHVSHCGYCHYGTRYLGRGDVWYKMFSTSLNNSSGRLPSSFSSGSSVFPDHTSIYRSLRKELVPYFTETDWRTSSSLHQGRSVGPPLAQTTSFTTPRRQTAALHAAR</sequence>
<protein>
    <submittedName>
        <fullName evidence="2">Uncharacterized protein</fullName>
    </submittedName>
</protein>
<accession>A0A3M7M759</accession>
<dbReference type="EMBL" id="KE747824">
    <property type="protein sequence ID" value="RMZ70312.1"/>
    <property type="molecule type" value="Genomic_DNA"/>
</dbReference>
<evidence type="ECO:0000313" key="3">
    <source>
        <dbReference type="Proteomes" id="UP000265663"/>
    </source>
</evidence>
<evidence type="ECO:0000313" key="2">
    <source>
        <dbReference type="EMBL" id="RMZ70312.1"/>
    </source>
</evidence>
<dbReference type="Proteomes" id="UP000265663">
    <property type="component" value="Unassembled WGS sequence"/>
</dbReference>
<reference evidence="2 3" key="1">
    <citation type="journal article" date="2014" name="PLoS ONE">
        <title>De novo Genome Assembly of the Fungal Plant Pathogen Pyrenophora semeniperda.</title>
        <authorList>
            <person name="Soliai M.M."/>
            <person name="Meyer S.E."/>
            <person name="Udall J.A."/>
            <person name="Elzinga D.E."/>
            <person name="Hermansen R.A."/>
            <person name="Bodily P.M."/>
            <person name="Hart A.A."/>
            <person name="Coleman C.E."/>
        </authorList>
    </citation>
    <scope>NUCLEOTIDE SEQUENCE [LARGE SCALE GENOMIC DNA]</scope>
    <source>
        <strain evidence="2 3">CCB06</strain>
        <tissue evidence="2">Mycelium</tissue>
    </source>
</reference>
<organism evidence="2 3">
    <name type="scientific">Pyrenophora seminiperda CCB06</name>
    <dbReference type="NCBI Taxonomy" id="1302712"/>
    <lineage>
        <taxon>Eukaryota</taxon>
        <taxon>Fungi</taxon>
        <taxon>Dikarya</taxon>
        <taxon>Ascomycota</taxon>
        <taxon>Pezizomycotina</taxon>
        <taxon>Dothideomycetes</taxon>
        <taxon>Pleosporomycetidae</taxon>
        <taxon>Pleosporales</taxon>
        <taxon>Pleosporineae</taxon>
        <taxon>Pleosporaceae</taxon>
        <taxon>Pyrenophora</taxon>
    </lineage>
</organism>
<proteinExistence type="predicted"/>
<keyword evidence="3" id="KW-1185">Reference proteome</keyword>
<feature type="region of interest" description="Disordered" evidence="1">
    <location>
        <begin position="117"/>
        <end position="148"/>
    </location>
</feature>
<dbReference type="AlphaFoldDB" id="A0A3M7M759"/>